<name>A0A6C2YJ21_9BACT</name>
<dbReference type="InterPro" id="IPR027417">
    <property type="entry name" value="P-loop_NTPase"/>
</dbReference>
<feature type="domain" description="DNA2/NAM7 helicase-like C-terminal" evidence="3">
    <location>
        <begin position="1322"/>
        <end position="1507"/>
    </location>
</feature>
<dbReference type="Proteomes" id="UP000464378">
    <property type="component" value="Chromosome"/>
</dbReference>
<dbReference type="InterPro" id="IPR049468">
    <property type="entry name" value="Restrct_endonuc-II-like_dom"/>
</dbReference>
<dbReference type="FunFam" id="3.40.50.300:FF:002063">
    <property type="entry name" value="DNA helicase related protein"/>
    <property type="match status" value="1"/>
</dbReference>
<dbReference type="Gene3D" id="3.40.50.300">
    <property type="entry name" value="P-loop containing nucleotide triphosphate hydrolases"/>
    <property type="match status" value="3"/>
</dbReference>
<evidence type="ECO:0000259" key="2">
    <source>
        <dbReference type="Pfam" id="PF11784"/>
    </source>
</evidence>
<dbReference type="InterPro" id="IPR047187">
    <property type="entry name" value="SF1_C_Upf1"/>
</dbReference>
<dbReference type="RefSeq" id="WP_162656374.1">
    <property type="nucleotide sequence ID" value="NZ_LR593887.1"/>
</dbReference>
<organism evidence="5">
    <name type="scientific">Tuwongella immobilis</name>
    <dbReference type="NCBI Taxonomy" id="692036"/>
    <lineage>
        <taxon>Bacteria</taxon>
        <taxon>Pseudomonadati</taxon>
        <taxon>Planctomycetota</taxon>
        <taxon>Planctomycetia</taxon>
        <taxon>Gemmatales</taxon>
        <taxon>Gemmataceae</taxon>
        <taxon>Tuwongella</taxon>
    </lineage>
</organism>
<dbReference type="InterPro" id="IPR021754">
    <property type="entry name" value="DUF3320"/>
</dbReference>
<gene>
    <name evidence="5" type="ORF">GMBLW1_28270</name>
</gene>
<evidence type="ECO:0000256" key="1">
    <source>
        <dbReference type="SAM" id="MobiDB-lite"/>
    </source>
</evidence>
<protein>
    <submittedName>
        <fullName evidence="5">Uncharacterized protein</fullName>
    </submittedName>
</protein>
<feature type="region of interest" description="Disordered" evidence="1">
    <location>
        <begin position="76"/>
        <end position="118"/>
    </location>
</feature>
<feature type="compositionally biased region" description="Low complexity" evidence="1">
    <location>
        <begin position="80"/>
        <end position="105"/>
    </location>
</feature>
<dbReference type="InterPro" id="IPR011335">
    <property type="entry name" value="Restrct_endonuc-II-like"/>
</dbReference>
<evidence type="ECO:0000313" key="6">
    <source>
        <dbReference type="Proteomes" id="UP000464378"/>
    </source>
</evidence>
<dbReference type="EMBL" id="LR593887">
    <property type="protein sequence ID" value="VTR97691.1"/>
    <property type="molecule type" value="Genomic_DNA"/>
</dbReference>
<dbReference type="InterPro" id="IPR045055">
    <property type="entry name" value="DNA2/NAM7-like"/>
</dbReference>
<dbReference type="Pfam" id="PF13087">
    <property type="entry name" value="AAA_12"/>
    <property type="match status" value="1"/>
</dbReference>
<feature type="region of interest" description="Disordered" evidence="1">
    <location>
        <begin position="1669"/>
        <end position="1692"/>
    </location>
</feature>
<evidence type="ECO:0000313" key="5">
    <source>
        <dbReference type="EMBL" id="VIP01133.1"/>
    </source>
</evidence>
<proteinExistence type="predicted"/>
<evidence type="ECO:0000259" key="4">
    <source>
        <dbReference type="Pfam" id="PF18741"/>
    </source>
</evidence>
<reference evidence="5" key="1">
    <citation type="submission" date="2019-04" db="EMBL/GenBank/DDBJ databases">
        <authorList>
            <consortium name="Science for Life Laboratories"/>
        </authorList>
    </citation>
    <scope>NUCLEOTIDE SEQUENCE</scope>
    <source>
        <strain evidence="5">MBLW1</strain>
    </source>
</reference>
<dbReference type="Pfam" id="PF11784">
    <property type="entry name" value="DUF3320"/>
    <property type="match status" value="1"/>
</dbReference>
<dbReference type="PANTHER" id="PTHR10887">
    <property type="entry name" value="DNA2/NAM7 HELICASE FAMILY"/>
    <property type="match status" value="1"/>
</dbReference>
<keyword evidence="6" id="KW-1185">Reference proteome</keyword>
<dbReference type="Pfam" id="PF18741">
    <property type="entry name" value="MTES_1575"/>
    <property type="match status" value="1"/>
</dbReference>
<evidence type="ECO:0000259" key="3">
    <source>
        <dbReference type="Pfam" id="PF13087"/>
    </source>
</evidence>
<accession>A0A6C2YJ21</accession>
<dbReference type="SUPFAM" id="SSF52980">
    <property type="entry name" value="Restriction endonuclease-like"/>
    <property type="match status" value="1"/>
</dbReference>
<dbReference type="SUPFAM" id="SSF52540">
    <property type="entry name" value="P-loop containing nucleoside triphosphate hydrolases"/>
    <property type="match status" value="2"/>
</dbReference>
<dbReference type="InParanoid" id="A0A6C2YJ21"/>
<dbReference type="CDD" id="cd18808">
    <property type="entry name" value="SF1_C_Upf1"/>
    <property type="match status" value="1"/>
</dbReference>
<sequence length="1953" mass="220426">MEQPRNASPVGSSIGSDSPTVQMVAAQLDRWRDRLIDLTRRNPLISFRTNRAMQLRLAKPEPAGIFERIVRQRQPYRFWTPPDGTSPAASTTPSATPASGKSAAGDNSTKKPRQKQRADELLCEELERRELQEVLTQLYRRSRSDYLERGLRSLHLAFGMLEWPETPNGPPIHSPLVLLPVVLSRPTPREPFALSLAEDEPTLNPALSLRFQRELDLKLPAIADWDDEGFTLDAYFNRIESAVEQFSGFRLTRSAILGLFSFDKGVMHLDLTLHAEMAIRHPMIRALAGEAINLPRITPPEESTLDTIAPVESRFTILDADASQLRAVEAGRQGQSFVLIGPPGTGKSQTIANLIADRLAVGQSVLFVSAKMAALEVVHRRLEQAGLGDCCLEVHSQLAQRGRVVQELFRTLHLPPDQSPDDPQPVALQQRRAQLNALVQAMHRLREPLGISVAEALERIAQARRLPRLELDELDQLEVRKCDSAWYESAKRIMQRLARLGRMLDAGQDTPWEYLRATEYSLSLQEELAAAIDRVQAAISRREQRLREVIATLQLPSSLIDDERLRRASSLADERPAPLPPMDWWQLPSLDPLRQEIERHTGLQHAIRQQRRTLTDRNGPAIWAVPPRLVETIQQAWTRLQPLMAHDPRGTGILAESERLHRWCLQTGEQLPDWRADAQAIADALGLTANFRTPRRLRMLLDVVDLLRQAPQTPVEPAWFGTGMMARVQAVFAACKDAFAASAPKRDRLLARYDERLFSLDLDRLAADFTEAYQSRWRWLDAGYRRDCQAIQRVSRDGTVPTTLLEDLRDARELLRRDARFETEFGRERPLLGRYTRQLAHSDGLESTAKAIALAGALLDALRTLEQATIPSKLIDLAAHAQSFSPEILARADRLRSTLSRWQSDAAALAATLPQASLPGSRLPLLDTPLDELAPYVESLRAAVEGLSRTMEPLLHRPVARPTDLLVLLEDLRQVDMVRGWTVAEEAEFATRRNRFGDRYLGLDDTNWSEIRQCLDWVQATRELFAPDAVPEAFLRPTPGLNWSLLLQADDAEESAAWAALQGYFRPERSWNRPLSLLRDRLDELPEWFDWKQIPEAMQQLGLRSFLEQIRERAFPAERLVELFDKAFLTAWLDAIRRDDPALRDFRGEEHEHRIEEFRQLDREQITRSARRVMRGVAARRPTGTQPLPGSEVEQLHRQALIRVRHRPLRQLFADLPTLLMQLKPCLLMSPMSVSQLLTRESFQFDLVIFDEASQIPPEDAIGAMMRGRQIIVVGDDQQLPPSDFFTSPGGLESEDDPAVIAATPEQATYASILDQCRAVLPSYMLRWHYRSRDEGLIAFSNHAFYEGRLITFPAADLKPADRGVVFHHVPDGVYERGGRRHNKREAETVADLVFEQLRRAPDRTVGVIAFSQAQMRAIEDQLERRRRAEPAFEDYFRDDRLESVFVRNLETVQGDERDVIFLSVGYGRDQRGRPSMNFGPLNRLGGERRLNVAVTRARERLVVVSSLKAIDLEGAQSEGVRQLRRYLDFAERGIPLNAPDRSTPQGAARLTAALPMSSGESSSHGAIWDEISEAIQRWGFEAIREVGTSSGRVDLAVRDPKSPNRWLLGLLGDGPRYRDAATARDRDRLRPDILAGLGWRLYRIWTLDWLTQRQRELDRLRQAIEQARAADRRQTKRAARKPESSRAAESTVVVGHANANGGSGNGIGGASASAGQLGLTGNASGSVLASGNANGTMSGSGMWPVEPMQFAEMLPGTVPYQPWVGTIADAERTKDFADAAMRPAQREWVRAIVAVEAPVHVETVLRRLAKAWGIDRLHERYRKVAPELFTQLDASIQRRGDFLYISDPRQQPVPVRVPVAEDDRTQRAAVAICPEEWREAMRLIVRVSVGIDAENLLRQAARLFGLRLLDPLREMLEQGVQQMLSEGQLVRREERLALPDPRLDRLPSQASI</sequence>
<feature type="region of interest" description="Disordered" evidence="1">
    <location>
        <begin position="1"/>
        <end position="20"/>
    </location>
</feature>
<dbReference type="InterPro" id="IPR041679">
    <property type="entry name" value="DNA2/NAM7-like_C"/>
</dbReference>
<dbReference type="Pfam" id="PF13195">
    <property type="entry name" value="DUF4011"/>
    <property type="match status" value="1"/>
</dbReference>
<feature type="domain" description="DUF3320" evidence="2">
    <location>
        <begin position="1776"/>
        <end position="1818"/>
    </location>
</feature>
<dbReference type="InterPro" id="IPR025103">
    <property type="entry name" value="DUF4011"/>
</dbReference>
<dbReference type="EMBL" id="LR586016">
    <property type="protein sequence ID" value="VIP01133.1"/>
    <property type="molecule type" value="Genomic_DNA"/>
</dbReference>
<dbReference type="KEGG" id="tim:GMBLW1_28270"/>
<feature type="domain" description="Restriction endonuclease type II-like" evidence="4">
    <location>
        <begin position="1571"/>
        <end position="1665"/>
    </location>
</feature>